<evidence type="ECO:0000313" key="1">
    <source>
        <dbReference type="EMBL" id="KAJ8681304.1"/>
    </source>
</evidence>
<keyword evidence="2" id="KW-1185">Reference proteome</keyword>
<sequence length="670" mass="74845">MQTRRKVAKNGSGSLNANRRSSIICVKKSPIVRRYPRRQNSQKNGPQKKRPMVTPYESPLKHLLQNSPNTTPSTSKTQLKTEVTDASIIKQTNSHPKMQIYGSQNVSPKLEFPHAAQSTPDQVKREPSTILKKHNSGLSNAKGRKVTSSVTFAQANSSKRKKRNAQTAFRSTPMPKTKKKKLNKSPLSRLRDLDESLKNSNSIIVLEDSVLETPDVKPSQLIKSEPSKELGSSQNVEAIRSPKSERNSSPDLFDDSDVGKNISCQSDRNSVSAKSAVNNEEVIVIDCNNSTLNEMEDIHNKFHDTDSSTHADLNAMDSIIVIDPDEDPPVPKPIVMSKNEDCCVIWASSPAAGHTPASHSKGLLANSCASSSASRGRPNYNSYCNFPSYSSTREPCKLNPYRSFDPDLLKQDKILIDTTPDLGNLRSFNIENNRPLDRRNGASSRSYQRAPREVSKNFPMSRTCGVEKSSPSTAPQVSPKSTTTGTIKKAKNNEELIFLSESQCESDTDTKKSKSKKGRLREIVIDGNNVGMAYNNGKMFSEKGIKILIEYFTKRGHTIKVFIPQTKRSVRFPLLEKWHKDGIVVFTPGRKVGHKFITSYDDRYILEYATACGGIVVSQDQFRDLYAEKTRYKDTIENRLLIPTFAGEYVMFPDDPLGRNGPTLQEFLRH</sequence>
<protein>
    <submittedName>
        <fullName evidence="1">Uncharacterized protein</fullName>
    </submittedName>
</protein>
<dbReference type="EMBL" id="CM056742">
    <property type="protein sequence ID" value="KAJ8681304.1"/>
    <property type="molecule type" value="Genomic_DNA"/>
</dbReference>
<evidence type="ECO:0000313" key="2">
    <source>
        <dbReference type="Proteomes" id="UP001239111"/>
    </source>
</evidence>
<dbReference type="Proteomes" id="UP001239111">
    <property type="component" value="Chromosome 2"/>
</dbReference>
<proteinExistence type="predicted"/>
<gene>
    <name evidence="1" type="ORF">QAD02_017091</name>
</gene>
<comment type="caution">
    <text evidence="1">The sequence shown here is derived from an EMBL/GenBank/DDBJ whole genome shotgun (WGS) entry which is preliminary data.</text>
</comment>
<name>A0ACC2PFE4_9HYME</name>
<organism evidence="1 2">
    <name type="scientific">Eretmocerus hayati</name>
    <dbReference type="NCBI Taxonomy" id="131215"/>
    <lineage>
        <taxon>Eukaryota</taxon>
        <taxon>Metazoa</taxon>
        <taxon>Ecdysozoa</taxon>
        <taxon>Arthropoda</taxon>
        <taxon>Hexapoda</taxon>
        <taxon>Insecta</taxon>
        <taxon>Pterygota</taxon>
        <taxon>Neoptera</taxon>
        <taxon>Endopterygota</taxon>
        <taxon>Hymenoptera</taxon>
        <taxon>Apocrita</taxon>
        <taxon>Proctotrupomorpha</taxon>
        <taxon>Chalcidoidea</taxon>
        <taxon>Aphelinidae</taxon>
        <taxon>Aphelininae</taxon>
        <taxon>Eretmocerus</taxon>
    </lineage>
</organism>
<accession>A0ACC2PFE4</accession>
<reference evidence="1" key="1">
    <citation type="submission" date="2023-04" db="EMBL/GenBank/DDBJ databases">
        <title>A chromosome-level genome assembly of the parasitoid wasp Eretmocerus hayati.</title>
        <authorList>
            <person name="Zhong Y."/>
            <person name="Liu S."/>
            <person name="Liu Y."/>
        </authorList>
    </citation>
    <scope>NUCLEOTIDE SEQUENCE</scope>
    <source>
        <strain evidence="1">ZJU_SS_LIU_2023</strain>
    </source>
</reference>